<organism evidence="2">
    <name type="scientific">viral metagenome</name>
    <dbReference type="NCBI Taxonomy" id="1070528"/>
    <lineage>
        <taxon>unclassified sequences</taxon>
        <taxon>metagenomes</taxon>
        <taxon>organismal metagenomes</taxon>
    </lineage>
</organism>
<feature type="compositionally biased region" description="Basic residues" evidence="1">
    <location>
        <begin position="292"/>
        <end position="301"/>
    </location>
</feature>
<sequence>MSSIVSSSEFIPAQHMLYTKPKANTVGGKSVGILNTASKKSIHIQTPLMMTWGANVYENPNGKSYDICLQFPRDEFGNKGTQDFLQMLRQFEEKVKTDAQTYARDWFGKPSMSREVIDALWSPMLKYPKNQTTMEPDTTRSPTLKLKLPAWQGEFKFELFDTQNNTLIPNEDGRTPDQLIPKGCEIACIIQCGGIWFANGKFGVTWKLFQGVVKPVQTLAKGMCHIKMDNFATETVKVDETHTDPNYDSDGESNVVVSQSPSLNMSQPEQSDPDLSVSQSAAEPEKVATVKKTIKSKTGKS</sequence>
<evidence type="ECO:0000256" key="1">
    <source>
        <dbReference type="SAM" id="MobiDB-lite"/>
    </source>
</evidence>
<proteinExistence type="predicted"/>
<feature type="region of interest" description="Disordered" evidence="1">
    <location>
        <begin position="241"/>
        <end position="301"/>
    </location>
</feature>
<dbReference type="AlphaFoldDB" id="A0A6C0ETG0"/>
<protein>
    <submittedName>
        <fullName evidence="2">Uncharacterized protein</fullName>
    </submittedName>
</protein>
<evidence type="ECO:0000313" key="2">
    <source>
        <dbReference type="EMBL" id="QHT32022.1"/>
    </source>
</evidence>
<name>A0A6C0ETG0_9ZZZZ</name>
<feature type="compositionally biased region" description="Polar residues" evidence="1">
    <location>
        <begin position="255"/>
        <end position="270"/>
    </location>
</feature>
<accession>A0A6C0ETG0</accession>
<dbReference type="EMBL" id="MN738929">
    <property type="protein sequence ID" value="QHT32022.1"/>
    <property type="molecule type" value="Genomic_DNA"/>
</dbReference>
<reference evidence="2" key="1">
    <citation type="journal article" date="2020" name="Nature">
        <title>Giant virus diversity and host interactions through global metagenomics.</title>
        <authorList>
            <person name="Schulz F."/>
            <person name="Roux S."/>
            <person name="Paez-Espino D."/>
            <person name="Jungbluth S."/>
            <person name="Walsh D.A."/>
            <person name="Denef V.J."/>
            <person name="McMahon K.D."/>
            <person name="Konstantinidis K.T."/>
            <person name="Eloe-Fadrosh E.A."/>
            <person name="Kyrpides N.C."/>
            <person name="Woyke T."/>
        </authorList>
    </citation>
    <scope>NUCLEOTIDE SEQUENCE</scope>
    <source>
        <strain evidence="2">GVMAG-M-3300009159-65</strain>
    </source>
</reference>